<sequence length="492" mass="54135">MLKKSTDSISIYLTEEVLRVAQIKGSGANAQVVKLAVKDVTGIAEGDLPKTLQSLLKGFNSKSSEVFCIAPASTTTTKNIEVPSVSPEEIKSIVGLQAGRHTPFSREEIQVGYVNIGVYKTNYTKILLVIANKNTLKKQLDVCKKAGVSVTKVLFSPEGIAGVYSESLGLKEEPAPTGIIDVGEQSTDFVLTFKGLAITSRNIPIGKALLASEGAEAIDQLVEELSTTIESYQSEDIEQVPSNYLITVDNEYTQKLQAALTGKLKWMAEIVPYIDNIKATKDIVKKVNDKFQGISLLDVMAPALVASEAQVNLMPEELQLQKSVEDQGKEVFFATVCGLVLLVLMGCILGSRIYFHNIFLTKLKEEYKDNRQEVALLQKKSLRSRIVQNYLEERMISLDTLQELYLKVPDQVYLTGLFMDEDGNISIQGISDIASLVFNLGTDLKASELFKSVEIKSTTAKKDRGKDATSFEITLSLKNAQIEKSKNLQEKE</sequence>
<dbReference type="Pfam" id="PF11104">
    <property type="entry name" value="PilM_2"/>
    <property type="match status" value="1"/>
</dbReference>
<keyword evidence="1" id="KW-1133">Transmembrane helix</keyword>
<name>A0A3B1D3M8_9ZZZZ</name>
<dbReference type="EMBL" id="UOGJ01000046">
    <property type="protein sequence ID" value="VAX35342.1"/>
    <property type="molecule type" value="Genomic_DNA"/>
</dbReference>
<dbReference type="InterPro" id="IPR005883">
    <property type="entry name" value="PilM"/>
</dbReference>
<keyword evidence="1" id="KW-0472">Membrane</keyword>
<keyword evidence="1" id="KW-0812">Transmembrane</keyword>
<dbReference type="AlphaFoldDB" id="A0A3B1D3M8"/>
<dbReference type="PANTHER" id="PTHR32432:SF3">
    <property type="entry name" value="ETHANOLAMINE UTILIZATION PROTEIN EUTJ"/>
    <property type="match status" value="1"/>
</dbReference>
<dbReference type="Gene3D" id="3.30.420.40">
    <property type="match status" value="2"/>
</dbReference>
<proteinExistence type="predicted"/>
<evidence type="ECO:0000256" key="1">
    <source>
        <dbReference type="SAM" id="Phobius"/>
    </source>
</evidence>
<dbReference type="PANTHER" id="PTHR32432">
    <property type="entry name" value="CELL DIVISION PROTEIN FTSA-RELATED"/>
    <property type="match status" value="1"/>
</dbReference>
<reference evidence="2" key="1">
    <citation type="submission" date="2018-06" db="EMBL/GenBank/DDBJ databases">
        <authorList>
            <person name="Zhirakovskaya E."/>
        </authorList>
    </citation>
    <scope>NUCLEOTIDE SEQUENCE</scope>
</reference>
<dbReference type="InterPro" id="IPR050696">
    <property type="entry name" value="FtsA/MreB"/>
</dbReference>
<dbReference type="Gene3D" id="3.30.1490.300">
    <property type="match status" value="1"/>
</dbReference>
<dbReference type="Pfam" id="PF05137">
    <property type="entry name" value="PilN"/>
    <property type="match status" value="1"/>
</dbReference>
<dbReference type="InterPro" id="IPR043129">
    <property type="entry name" value="ATPase_NBD"/>
</dbReference>
<dbReference type="InterPro" id="IPR007813">
    <property type="entry name" value="PilN"/>
</dbReference>
<accession>A0A3B1D3M8</accession>
<evidence type="ECO:0008006" key="3">
    <source>
        <dbReference type="Google" id="ProtNLM"/>
    </source>
</evidence>
<protein>
    <recommendedName>
        <fullName evidence="3">Type IV pilus biogenesis protein PilM</fullName>
    </recommendedName>
</protein>
<evidence type="ECO:0000313" key="2">
    <source>
        <dbReference type="EMBL" id="VAX35342.1"/>
    </source>
</evidence>
<organism evidence="2">
    <name type="scientific">hydrothermal vent metagenome</name>
    <dbReference type="NCBI Taxonomy" id="652676"/>
    <lineage>
        <taxon>unclassified sequences</taxon>
        <taxon>metagenomes</taxon>
        <taxon>ecological metagenomes</taxon>
    </lineage>
</organism>
<dbReference type="SUPFAM" id="SSF53067">
    <property type="entry name" value="Actin-like ATPase domain"/>
    <property type="match status" value="1"/>
</dbReference>
<gene>
    <name evidence="2" type="ORF">MNBD_UNCLBAC01-25</name>
</gene>
<feature type="transmembrane region" description="Helical" evidence="1">
    <location>
        <begin position="331"/>
        <end position="355"/>
    </location>
</feature>